<evidence type="ECO:0000259" key="8">
    <source>
        <dbReference type="Pfam" id="PF02823"/>
    </source>
</evidence>
<keyword evidence="6" id="KW-0472">Membrane</keyword>
<evidence type="ECO:0000256" key="6">
    <source>
        <dbReference type="ARBA" id="ARBA00023136"/>
    </source>
</evidence>
<dbReference type="InterPro" id="IPR036771">
    <property type="entry name" value="ATPsynth_dsu/esu_N"/>
</dbReference>
<evidence type="ECO:0000256" key="1">
    <source>
        <dbReference type="ARBA" id="ARBA00003543"/>
    </source>
</evidence>
<reference evidence="9 10" key="1">
    <citation type="submission" date="2022-03" db="EMBL/GenBank/DDBJ databases">
        <title>Parabacteroides sp. nov. isolated from swine feces.</title>
        <authorList>
            <person name="Bak J.E."/>
        </authorList>
    </citation>
    <scope>NUCLEOTIDE SEQUENCE [LARGE SCALE GENOMIC DNA]</scope>
    <source>
        <strain evidence="9 10">AGMB00274</strain>
    </source>
</reference>
<accession>A0ABT0BZX8</accession>
<comment type="similarity">
    <text evidence="3">Belongs to the ATPase epsilon chain family.</text>
</comment>
<dbReference type="Pfam" id="PF02823">
    <property type="entry name" value="ATP-synt_DE_N"/>
    <property type="match status" value="1"/>
</dbReference>
<evidence type="ECO:0000256" key="7">
    <source>
        <dbReference type="ARBA" id="ARBA00023196"/>
    </source>
</evidence>
<dbReference type="EMBL" id="JAKZMM010000013">
    <property type="protein sequence ID" value="MCJ2380321.1"/>
    <property type="molecule type" value="Genomic_DNA"/>
</dbReference>
<protein>
    <submittedName>
        <fullName evidence="9">F0F1 ATP synthase subunit epsilon</fullName>
    </submittedName>
</protein>
<comment type="subcellular location">
    <subcellularLocation>
        <location evidence="2">Endomembrane system</location>
        <topology evidence="2">Peripheral membrane protein</topology>
    </subcellularLocation>
</comment>
<evidence type="ECO:0000256" key="3">
    <source>
        <dbReference type="ARBA" id="ARBA00005712"/>
    </source>
</evidence>
<keyword evidence="7" id="KW-0139">CF(1)</keyword>
<proteinExistence type="inferred from homology"/>
<evidence type="ECO:0000256" key="2">
    <source>
        <dbReference type="ARBA" id="ARBA00004184"/>
    </source>
</evidence>
<dbReference type="CDD" id="cd12152">
    <property type="entry name" value="F1-ATPase_delta"/>
    <property type="match status" value="1"/>
</dbReference>
<evidence type="ECO:0000313" key="10">
    <source>
        <dbReference type="Proteomes" id="UP001165444"/>
    </source>
</evidence>
<evidence type="ECO:0000256" key="4">
    <source>
        <dbReference type="ARBA" id="ARBA00022448"/>
    </source>
</evidence>
<keyword evidence="5" id="KW-0406">Ion transport</keyword>
<keyword evidence="4" id="KW-0813">Transport</keyword>
<keyword evidence="7" id="KW-0066">ATP synthesis</keyword>
<dbReference type="SUPFAM" id="SSF51344">
    <property type="entry name" value="Epsilon subunit of F1F0-ATP synthase N-terminal domain"/>
    <property type="match status" value="1"/>
</dbReference>
<organism evidence="9 10">
    <name type="scientific">Parabacteroides faecalis</name>
    <dbReference type="NCBI Taxonomy" id="2924040"/>
    <lineage>
        <taxon>Bacteria</taxon>
        <taxon>Pseudomonadati</taxon>
        <taxon>Bacteroidota</taxon>
        <taxon>Bacteroidia</taxon>
        <taxon>Bacteroidales</taxon>
        <taxon>Tannerellaceae</taxon>
        <taxon>Parabacteroides</taxon>
    </lineage>
</organism>
<evidence type="ECO:0000313" key="9">
    <source>
        <dbReference type="EMBL" id="MCJ2380321.1"/>
    </source>
</evidence>
<gene>
    <name evidence="9" type="ORF">MUN53_06805</name>
</gene>
<comment type="function">
    <text evidence="1">Produces ATP from ADP in the presence of a proton gradient across the membrane.</text>
</comment>
<feature type="domain" description="ATP synthase F1 complex delta/epsilon subunit N-terminal" evidence="8">
    <location>
        <begin position="1"/>
        <end position="77"/>
    </location>
</feature>
<evidence type="ECO:0000256" key="5">
    <source>
        <dbReference type="ARBA" id="ARBA00023065"/>
    </source>
</evidence>
<dbReference type="Proteomes" id="UP001165444">
    <property type="component" value="Unassembled WGS sequence"/>
</dbReference>
<dbReference type="InterPro" id="IPR001469">
    <property type="entry name" value="ATP_synth_F1_dsu/esu"/>
</dbReference>
<keyword evidence="10" id="KW-1185">Reference proteome</keyword>
<dbReference type="InterPro" id="IPR020546">
    <property type="entry name" value="ATP_synth_F1_dsu/esu_N"/>
</dbReference>
<sequence>MKVRIITPEKVLFEGESESVTFPGINGSFDVLPHHAPLITALQKGTIRYLVNGTKYEQSIGSGFVKIENDILTACVEK</sequence>
<dbReference type="RefSeq" id="WP_022455914.1">
    <property type="nucleotide sequence ID" value="NZ_JAKZMM010000013.1"/>
</dbReference>
<comment type="caution">
    <text evidence="9">The sequence shown here is derived from an EMBL/GenBank/DDBJ whole genome shotgun (WGS) entry which is preliminary data.</text>
</comment>
<name>A0ABT0BZX8_9BACT</name>
<dbReference type="Gene3D" id="2.60.15.10">
    <property type="entry name" value="F0F1 ATP synthase delta/epsilon subunit, N-terminal"/>
    <property type="match status" value="1"/>
</dbReference>